<dbReference type="AlphaFoldDB" id="A0A9X8WLP0"/>
<protein>
    <submittedName>
        <fullName evidence="1">Uncharacterized protein</fullName>
    </submittedName>
</protein>
<comment type="caution">
    <text evidence="1">The sequence shown here is derived from an EMBL/GenBank/DDBJ whole genome shotgun (WGS) entry which is preliminary data.</text>
</comment>
<sequence>MGLTEHLKRSVNFEGRVCYKEYSIPQKNFGGNVNDI</sequence>
<organism evidence="1 2">
    <name type="scientific">Peribacillus simplex</name>
    <dbReference type="NCBI Taxonomy" id="1478"/>
    <lineage>
        <taxon>Bacteria</taxon>
        <taxon>Bacillati</taxon>
        <taxon>Bacillota</taxon>
        <taxon>Bacilli</taxon>
        <taxon>Bacillales</taxon>
        <taxon>Bacillaceae</taxon>
        <taxon>Peribacillus</taxon>
    </lineage>
</organism>
<evidence type="ECO:0000313" key="1">
    <source>
        <dbReference type="EMBL" id="SIR73322.1"/>
    </source>
</evidence>
<reference evidence="1 2" key="1">
    <citation type="submission" date="2017-01" db="EMBL/GenBank/DDBJ databases">
        <authorList>
            <person name="Varghese N."/>
            <person name="Submissions S."/>
        </authorList>
    </citation>
    <scope>NUCLEOTIDE SEQUENCE [LARGE SCALE GENOMIC DNA]</scope>
    <source>
        <strain evidence="1 2">RUG2-6</strain>
    </source>
</reference>
<dbReference type="Proteomes" id="UP000185829">
    <property type="component" value="Unassembled WGS sequence"/>
</dbReference>
<gene>
    <name evidence="1" type="ORF">SAMN05878482_105247</name>
</gene>
<proteinExistence type="predicted"/>
<name>A0A9X8WLP0_9BACI</name>
<evidence type="ECO:0000313" key="2">
    <source>
        <dbReference type="Proteomes" id="UP000185829"/>
    </source>
</evidence>
<accession>A0A9X8WLP0</accession>
<dbReference type="EMBL" id="FTMX01000005">
    <property type="protein sequence ID" value="SIR73322.1"/>
    <property type="molecule type" value="Genomic_DNA"/>
</dbReference>